<reference evidence="2" key="1">
    <citation type="submission" date="2023-01" db="EMBL/GenBank/DDBJ databases">
        <title>Genome assembly of the deep-sea coral Lophelia pertusa.</title>
        <authorList>
            <person name="Herrera S."/>
            <person name="Cordes E."/>
        </authorList>
    </citation>
    <scope>NUCLEOTIDE SEQUENCE</scope>
    <source>
        <strain evidence="2">USNM1676648</strain>
        <tissue evidence="2">Polyp</tissue>
    </source>
</reference>
<feature type="compositionally biased region" description="Basic and acidic residues" evidence="1">
    <location>
        <begin position="375"/>
        <end position="385"/>
    </location>
</feature>
<feature type="region of interest" description="Disordered" evidence="1">
    <location>
        <begin position="268"/>
        <end position="290"/>
    </location>
</feature>
<feature type="region of interest" description="Disordered" evidence="1">
    <location>
        <begin position="160"/>
        <end position="179"/>
    </location>
</feature>
<dbReference type="AlphaFoldDB" id="A0A9X0A5W0"/>
<dbReference type="OrthoDB" id="5973356at2759"/>
<evidence type="ECO:0000313" key="2">
    <source>
        <dbReference type="EMBL" id="KAJ7393605.1"/>
    </source>
</evidence>
<evidence type="ECO:0000256" key="1">
    <source>
        <dbReference type="SAM" id="MobiDB-lite"/>
    </source>
</evidence>
<organism evidence="2 3">
    <name type="scientific">Desmophyllum pertusum</name>
    <dbReference type="NCBI Taxonomy" id="174260"/>
    <lineage>
        <taxon>Eukaryota</taxon>
        <taxon>Metazoa</taxon>
        <taxon>Cnidaria</taxon>
        <taxon>Anthozoa</taxon>
        <taxon>Hexacorallia</taxon>
        <taxon>Scleractinia</taxon>
        <taxon>Caryophylliina</taxon>
        <taxon>Caryophylliidae</taxon>
        <taxon>Desmophyllum</taxon>
    </lineage>
</organism>
<dbReference type="EMBL" id="MU825398">
    <property type="protein sequence ID" value="KAJ7393605.1"/>
    <property type="molecule type" value="Genomic_DNA"/>
</dbReference>
<keyword evidence="3" id="KW-1185">Reference proteome</keyword>
<feature type="compositionally biased region" description="Polar residues" evidence="1">
    <location>
        <begin position="203"/>
        <end position="221"/>
    </location>
</feature>
<gene>
    <name evidence="2" type="ORF">OS493_006591</name>
</gene>
<comment type="caution">
    <text evidence="2">The sequence shown here is derived from an EMBL/GenBank/DDBJ whole genome shotgun (WGS) entry which is preliminary data.</text>
</comment>
<feature type="region of interest" description="Disordered" evidence="1">
    <location>
        <begin position="107"/>
        <end position="154"/>
    </location>
</feature>
<evidence type="ECO:0000313" key="3">
    <source>
        <dbReference type="Proteomes" id="UP001163046"/>
    </source>
</evidence>
<dbReference type="Proteomes" id="UP001163046">
    <property type="component" value="Unassembled WGS sequence"/>
</dbReference>
<proteinExistence type="predicted"/>
<feature type="compositionally biased region" description="Low complexity" evidence="1">
    <location>
        <begin position="163"/>
        <end position="178"/>
    </location>
</feature>
<protein>
    <submittedName>
        <fullName evidence="2">Uncharacterized protein</fullName>
    </submittedName>
</protein>
<accession>A0A9X0A5W0</accession>
<name>A0A9X0A5W0_9CNID</name>
<feature type="region of interest" description="Disordered" evidence="1">
    <location>
        <begin position="375"/>
        <end position="395"/>
    </location>
</feature>
<feature type="region of interest" description="Disordered" evidence="1">
    <location>
        <begin position="201"/>
        <end position="221"/>
    </location>
</feature>
<feature type="compositionally biased region" description="Basic and acidic residues" evidence="1">
    <location>
        <begin position="118"/>
        <end position="130"/>
    </location>
</feature>
<sequence>MENMKIVTHGKLHLRELNLGQGGNNVRWLNDREDRILEKSLNSLERARQKTLSRLQHEVKGLHHTLREQVTIRSPQLLKKSHFPDNENYSGETKRPATTIHSVTFNLPDQILGGNPKMEQEQREQIERHLGKTSNQQADSAWTRKISPGNKTPLKRTLTKQLSNVSEQSSSSTTTVSVPRRKISVTDPPLMKELSPRLRKTYSHSSLQVGPANSTLNRTKARSSETILNIASTHSSGNGLNEPFTPSLRKTSVESINRVASPLFLRRTSKLSAHHPPSLSTPPRPRRKISAPSKMQLYRVQQEEVIPLQLSRDNNGSTSRPATTMVTDLPKLGVSHGIEHAQGLHFDGNVSPLGLHVDSTDCTLQEKVNNFLRSLERSEDSHESEETLPNRADNL</sequence>